<proteinExistence type="predicted"/>
<dbReference type="Proteomes" id="UP001230426">
    <property type="component" value="Unassembled WGS sequence"/>
</dbReference>
<dbReference type="InterPro" id="IPR030395">
    <property type="entry name" value="GP_PDE_dom"/>
</dbReference>
<evidence type="ECO:0000259" key="1">
    <source>
        <dbReference type="PROSITE" id="PS51704"/>
    </source>
</evidence>
<dbReference type="PROSITE" id="PS51704">
    <property type="entry name" value="GP_PDE"/>
    <property type="match status" value="1"/>
</dbReference>
<comment type="caution">
    <text evidence="2">The sequence shown here is derived from an EMBL/GenBank/DDBJ whole genome shotgun (WGS) entry which is preliminary data.</text>
</comment>
<protein>
    <submittedName>
        <fullName evidence="2">Glycerophosphoryl diester phosphodiesterase</fullName>
        <ecNumber evidence="2">3.1.4.46</ecNumber>
    </submittedName>
</protein>
<name>A0ABT9QZB2_9ACTN</name>
<dbReference type="PANTHER" id="PTHR46211">
    <property type="entry name" value="GLYCEROPHOSPHORYL DIESTER PHOSPHODIESTERASE"/>
    <property type="match status" value="1"/>
</dbReference>
<dbReference type="InterPro" id="IPR017946">
    <property type="entry name" value="PLC-like_Pdiesterase_TIM-brl"/>
</dbReference>
<reference evidence="2 3" key="1">
    <citation type="submission" date="2023-07" db="EMBL/GenBank/DDBJ databases">
        <title>Sequencing the genomes of 1000 actinobacteria strains.</title>
        <authorList>
            <person name="Klenk H.-P."/>
        </authorList>
    </citation>
    <scope>NUCLEOTIDE SEQUENCE [LARGE SCALE GENOMIC DNA]</scope>
    <source>
        <strain evidence="2 3">DSM 44109</strain>
    </source>
</reference>
<dbReference type="SUPFAM" id="SSF51695">
    <property type="entry name" value="PLC-like phosphodiesterases"/>
    <property type="match status" value="1"/>
</dbReference>
<dbReference type="EC" id="3.1.4.46" evidence="2"/>
<feature type="domain" description="GP-PDE" evidence="1">
    <location>
        <begin position="26"/>
        <end position="247"/>
    </location>
</feature>
<dbReference type="RefSeq" id="WP_306858355.1">
    <property type="nucleotide sequence ID" value="NZ_JAUSRB010000001.1"/>
</dbReference>
<evidence type="ECO:0000313" key="2">
    <source>
        <dbReference type="EMBL" id="MDP9862321.1"/>
    </source>
</evidence>
<sequence length="253" mass="27798">MSVLALGGAQAAHGHARPGASVCSVPGLVSHRGYWDGTVENTLGAFEQALDEGSPSIELDVRFTRDHHPVLMHDDLVDRTTTGTGRVADMTLAQFRELRTADGQRPPTLSETLELLRGGVEELLVELKEVPDARDLRSLQGAYRRSDAYGWASLMSFSTAAMEAVKSVPARKGLLSNTAPRLSLARKFSYVGVRHDSLTSALAREYLKYGVAVYAWTPNDEDAWRRLADYGVDRVITDETPAYLEWAHETCLP</sequence>
<evidence type="ECO:0000313" key="3">
    <source>
        <dbReference type="Proteomes" id="UP001230426"/>
    </source>
</evidence>
<organism evidence="2 3">
    <name type="scientific">Streptosporangium brasiliense</name>
    <dbReference type="NCBI Taxonomy" id="47480"/>
    <lineage>
        <taxon>Bacteria</taxon>
        <taxon>Bacillati</taxon>
        <taxon>Actinomycetota</taxon>
        <taxon>Actinomycetes</taxon>
        <taxon>Streptosporangiales</taxon>
        <taxon>Streptosporangiaceae</taxon>
        <taxon>Streptosporangium</taxon>
    </lineage>
</organism>
<dbReference type="CDD" id="cd08556">
    <property type="entry name" value="GDPD"/>
    <property type="match status" value="1"/>
</dbReference>
<keyword evidence="2" id="KW-0378">Hydrolase</keyword>
<dbReference type="PANTHER" id="PTHR46211:SF1">
    <property type="entry name" value="GLYCEROPHOSPHODIESTER PHOSPHODIESTERASE, CYTOPLASMIC"/>
    <property type="match status" value="1"/>
</dbReference>
<accession>A0ABT9QZB2</accession>
<dbReference type="GO" id="GO:0008889">
    <property type="term" value="F:glycerophosphodiester phosphodiesterase activity"/>
    <property type="evidence" value="ECO:0007669"/>
    <property type="project" value="UniProtKB-EC"/>
</dbReference>
<dbReference type="Pfam" id="PF03009">
    <property type="entry name" value="GDPD"/>
    <property type="match status" value="1"/>
</dbReference>
<dbReference type="Gene3D" id="3.20.20.190">
    <property type="entry name" value="Phosphatidylinositol (PI) phosphodiesterase"/>
    <property type="match status" value="1"/>
</dbReference>
<gene>
    <name evidence="2" type="ORF">J2S55_001580</name>
</gene>
<keyword evidence="3" id="KW-1185">Reference proteome</keyword>
<dbReference type="EMBL" id="JAUSRB010000001">
    <property type="protein sequence ID" value="MDP9862321.1"/>
    <property type="molecule type" value="Genomic_DNA"/>
</dbReference>